<dbReference type="GO" id="GO:0016887">
    <property type="term" value="F:ATP hydrolysis activity"/>
    <property type="evidence" value="ECO:0007669"/>
    <property type="project" value="InterPro"/>
</dbReference>
<gene>
    <name evidence="14" type="ORF">BCR44DRAFT_1432211</name>
</gene>
<evidence type="ECO:0000256" key="10">
    <source>
        <dbReference type="ARBA" id="ARBA00040792"/>
    </source>
</evidence>
<dbReference type="InterPro" id="IPR003439">
    <property type="entry name" value="ABC_transporter-like_ATP-bd"/>
</dbReference>
<evidence type="ECO:0000256" key="6">
    <source>
        <dbReference type="ARBA" id="ARBA00022989"/>
    </source>
</evidence>
<comment type="subcellular location">
    <subcellularLocation>
        <location evidence="1">Membrane</location>
        <topology evidence="1">Multi-pass membrane protein</topology>
    </subcellularLocation>
</comment>
<evidence type="ECO:0000256" key="1">
    <source>
        <dbReference type="ARBA" id="ARBA00004141"/>
    </source>
</evidence>
<keyword evidence="14" id="KW-0378">Hydrolase</keyword>
<dbReference type="PROSITE" id="PS50893">
    <property type="entry name" value="ABC_TRANSPORTER_2"/>
    <property type="match status" value="1"/>
</dbReference>
<dbReference type="AlphaFoldDB" id="A0A1Y2HRM0"/>
<name>A0A1Y2HRM0_9FUNG</name>
<dbReference type="PANTHER" id="PTHR24221:SF402">
    <property type="entry name" value="IRON-SULFUR CLUSTERS TRANSPORTER ABCB7, MITOCHONDRIAL"/>
    <property type="match status" value="1"/>
</dbReference>
<proteinExistence type="inferred from homology"/>
<dbReference type="GO" id="GO:0005524">
    <property type="term" value="F:ATP binding"/>
    <property type="evidence" value="ECO:0007669"/>
    <property type="project" value="InterPro"/>
</dbReference>
<dbReference type="PROSITE" id="PS00211">
    <property type="entry name" value="ABC_TRANSPORTER_1"/>
    <property type="match status" value="1"/>
</dbReference>
<keyword evidence="15" id="KW-1185">Reference proteome</keyword>
<evidence type="ECO:0000256" key="9">
    <source>
        <dbReference type="ARBA" id="ARBA00039906"/>
    </source>
</evidence>
<keyword evidence="5" id="KW-1278">Translocase</keyword>
<feature type="compositionally biased region" description="Polar residues" evidence="11">
    <location>
        <begin position="91"/>
        <end position="100"/>
    </location>
</feature>
<feature type="domain" description="ABC transmembrane type-1" evidence="13">
    <location>
        <begin position="139"/>
        <end position="381"/>
    </location>
</feature>
<evidence type="ECO:0000313" key="14">
    <source>
        <dbReference type="EMBL" id="ORZ36594.1"/>
    </source>
</evidence>
<keyword evidence="6" id="KW-1133">Transmembrane helix</keyword>
<dbReference type="CDD" id="cd18582">
    <property type="entry name" value="ABC_6TM_ATM1_ABCB7"/>
    <property type="match status" value="1"/>
</dbReference>
<dbReference type="EMBL" id="MCFL01000016">
    <property type="protein sequence ID" value="ORZ36594.1"/>
    <property type="molecule type" value="Genomic_DNA"/>
</dbReference>
<dbReference type="Pfam" id="PF00664">
    <property type="entry name" value="ABC_membrane"/>
    <property type="match status" value="2"/>
</dbReference>
<evidence type="ECO:0000259" key="13">
    <source>
        <dbReference type="PROSITE" id="PS50929"/>
    </source>
</evidence>
<evidence type="ECO:0000256" key="5">
    <source>
        <dbReference type="ARBA" id="ARBA00022967"/>
    </source>
</evidence>
<dbReference type="PROSITE" id="PS50929">
    <property type="entry name" value="ABC_TM1F"/>
    <property type="match status" value="1"/>
</dbReference>
<keyword evidence="7" id="KW-0472">Membrane</keyword>
<organism evidence="14 15">
    <name type="scientific">Catenaria anguillulae PL171</name>
    <dbReference type="NCBI Taxonomy" id="765915"/>
    <lineage>
        <taxon>Eukaryota</taxon>
        <taxon>Fungi</taxon>
        <taxon>Fungi incertae sedis</taxon>
        <taxon>Blastocladiomycota</taxon>
        <taxon>Blastocladiomycetes</taxon>
        <taxon>Blastocladiales</taxon>
        <taxon>Catenariaceae</taxon>
        <taxon>Catenaria</taxon>
    </lineage>
</organism>
<sequence length="711" mass="77101">MSTRMYNMIASRYCAHLSRPRPSQPLLRQRQLLSTSAARPPTPAKPLASTALLPYSRASAALIAYSSPHLALRSFHSSSPHGHGLPGPTSGGSATPDTTAANAGLRVTTTDTQADIAILKNLTQYIWPKHDWRLRARVVIAMTLLVSGKLLNVQVPYYFKAALGVMAVCGSVLLGYGAARVGATAFSELRSAVFGAVAQRAIRRVSKNIFEHLLAQDVGFHLARQTGALTRAIDRGTKGLHLSCRPWCSMLCQRRSKLRSCAFRKQMNAADNKAAARAVDSLVNIEAVKYFGAAKREADMYDTSLAAYEKAAVKTTTSLAMLNAGQAGVFAVSLTTMMWMATEGILAGALTVGDLVMINGLVFQLSMPLNFLGTVYREQRQALTDMQTMFALQGVRPKLEEKDDAPELKWDQGLVKFDNVRFGYNDSREILRGVSLELKPGEKVAFVAALPLYDPTHGCITIDNQPISSVNSKSLRQHLSIVPQDTALFNNTISYNLKYGRPDATDDQMKHAAQQAQIHDTIMRTPNGYDSHVGERGLLLSGGERQRLALARALIRNPRLLVIDEGTSALDSKTEAALLAAVDEHLGCPDARGVRPAAVFIAHRLATVKGCDRIYVLKEGRVVEVGTHEELLTVPGGLYREMWWTQQAGKDGETATKADEGQVDEEGEIVDAVANDGAIMGEEAKQALKIVGPHGPRVVAPTGDKQPMAAE</sequence>
<dbReference type="InterPro" id="IPR027417">
    <property type="entry name" value="P-loop_NTPase"/>
</dbReference>
<evidence type="ECO:0000313" key="15">
    <source>
        <dbReference type="Proteomes" id="UP000193411"/>
    </source>
</evidence>
<evidence type="ECO:0000259" key="12">
    <source>
        <dbReference type="PROSITE" id="PS50893"/>
    </source>
</evidence>
<dbReference type="GO" id="GO:0006879">
    <property type="term" value="P:intracellular iron ion homeostasis"/>
    <property type="evidence" value="ECO:0007669"/>
    <property type="project" value="TreeGrafter"/>
</dbReference>
<dbReference type="Gene3D" id="1.20.1560.10">
    <property type="entry name" value="ABC transporter type 1, transmembrane domain"/>
    <property type="match status" value="2"/>
</dbReference>
<dbReference type="InterPro" id="IPR011527">
    <property type="entry name" value="ABC1_TM_dom"/>
</dbReference>
<protein>
    <recommendedName>
        <fullName evidence="9">Iron-sulfur clusters transporter ATM1, mitochondrial</fullName>
    </recommendedName>
    <alternativeName>
        <fullName evidence="10">Iron-sulfur clusters transporter atm1, mitochondrial</fullName>
    </alternativeName>
</protein>
<keyword evidence="4" id="KW-0812">Transmembrane</keyword>
<dbReference type="SUPFAM" id="SSF90123">
    <property type="entry name" value="ABC transporter transmembrane region"/>
    <property type="match status" value="1"/>
</dbReference>
<dbReference type="PANTHER" id="PTHR24221">
    <property type="entry name" value="ATP-BINDING CASSETTE SUB-FAMILY B"/>
    <property type="match status" value="1"/>
</dbReference>
<feature type="domain" description="ABC transporter" evidence="12">
    <location>
        <begin position="415"/>
        <end position="644"/>
    </location>
</feature>
<evidence type="ECO:0000256" key="2">
    <source>
        <dbReference type="ARBA" id="ARBA00011738"/>
    </source>
</evidence>
<dbReference type="Proteomes" id="UP000193411">
    <property type="component" value="Unassembled WGS sequence"/>
</dbReference>
<dbReference type="GO" id="GO:0140359">
    <property type="term" value="F:ABC-type transporter activity"/>
    <property type="evidence" value="ECO:0007669"/>
    <property type="project" value="InterPro"/>
</dbReference>
<dbReference type="InterPro" id="IPR039421">
    <property type="entry name" value="Type_1_exporter"/>
</dbReference>
<dbReference type="InterPro" id="IPR017871">
    <property type="entry name" value="ABC_transporter-like_CS"/>
</dbReference>
<evidence type="ECO:0000256" key="11">
    <source>
        <dbReference type="SAM" id="MobiDB-lite"/>
    </source>
</evidence>
<dbReference type="GO" id="GO:0005743">
    <property type="term" value="C:mitochondrial inner membrane"/>
    <property type="evidence" value="ECO:0007669"/>
    <property type="project" value="TreeGrafter"/>
</dbReference>
<dbReference type="InterPro" id="IPR036640">
    <property type="entry name" value="ABC1_TM_sf"/>
</dbReference>
<dbReference type="STRING" id="765915.A0A1Y2HRM0"/>
<evidence type="ECO:0000256" key="7">
    <source>
        <dbReference type="ARBA" id="ARBA00023136"/>
    </source>
</evidence>
<dbReference type="SUPFAM" id="SSF52540">
    <property type="entry name" value="P-loop containing nucleoside triphosphate hydrolases"/>
    <property type="match status" value="1"/>
</dbReference>
<comment type="caution">
    <text evidence="14">The sequence shown here is derived from an EMBL/GenBank/DDBJ whole genome shotgun (WGS) entry which is preliminary data.</text>
</comment>
<keyword evidence="3" id="KW-0813">Transport</keyword>
<reference evidence="14 15" key="1">
    <citation type="submission" date="2016-07" db="EMBL/GenBank/DDBJ databases">
        <title>Pervasive Adenine N6-methylation of Active Genes in Fungi.</title>
        <authorList>
            <consortium name="DOE Joint Genome Institute"/>
            <person name="Mondo S.J."/>
            <person name="Dannebaum R.O."/>
            <person name="Kuo R.C."/>
            <person name="Labutti K."/>
            <person name="Haridas S."/>
            <person name="Kuo A."/>
            <person name="Salamov A."/>
            <person name="Ahrendt S.R."/>
            <person name="Lipzen A."/>
            <person name="Sullivan W."/>
            <person name="Andreopoulos W.B."/>
            <person name="Clum A."/>
            <person name="Lindquist E."/>
            <person name="Daum C."/>
            <person name="Ramamoorthy G.K."/>
            <person name="Gryganskyi A."/>
            <person name="Culley D."/>
            <person name="Magnuson J.K."/>
            <person name="James T.Y."/>
            <person name="O'Malley M.A."/>
            <person name="Stajich J.E."/>
            <person name="Spatafora J.W."/>
            <person name="Visel A."/>
            <person name="Grigoriev I.V."/>
        </authorList>
    </citation>
    <scope>NUCLEOTIDE SEQUENCE [LARGE SCALE GENOMIC DNA]</scope>
    <source>
        <strain evidence="14 15">PL171</strain>
    </source>
</reference>
<dbReference type="OrthoDB" id="6500128at2759"/>
<comment type="subunit">
    <text evidence="2">Homodimer.</text>
</comment>
<feature type="region of interest" description="Disordered" evidence="11">
    <location>
        <begin position="76"/>
        <end position="100"/>
    </location>
</feature>
<comment type="similarity">
    <text evidence="8">Belongs to the ABC transporter superfamily. ABCB family. Heavy Metal importer (TC 3.A.1.210) subfamily.</text>
</comment>
<evidence type="ECO:0000256" key="4">
    <source>
        <dbReference type="ARBA" id="ARBA00022692"/>
    </source>
</evidence>
<evidence type="ECO:0000256" key="8">
    <source>
        <dbReference type="ARBA" id="ARBA00024363"/>
    </source>
</evidence>
<accession>A0A1Y2HRM0</accession>
<evidence type="ECO:0000256" key="3">
    <source>
        <dbReference type="ARBA" id="ARBA00022448"/>
    </source>
</evidence>
<dbReference type="Gene3D" id="3.40.50.300">
    <property type="entry name" value="P-loop containing nucleotide triphosphate hydrolases"/>
    <property type="match status" value="1"/>
</dbReference>
<dbReference type="Pfam" id="PF00005">
    <property type="entry name" value="ABC_tran"/>
    <property type="match status" value="1"/>
</dbReference>